<sequence>MSTTKNLNFFKLPFEVVEMIAKDLDWKSFLSLQNSTKTMKGSEIKLTNKQILEIISLDVFLQANADGSVFLSELQKTYIKQLKMTEKTLPKLLASSFIPIAVNCHELEFLRFLMLNGTHFNFNELAELARIQNDLDAIELLHRYSTKAENETSTVGSETTTADNEATPLFYTYGADPKVLEYNLLATCEETQLEVNWGAIFLCAVNNGNHELIKILLRNELVDPAKDDNYAVKLAFENSDFATVKLLLSQIKVSSSLNAEELQVL</sequence>
<evidence type="ECO:0000313" key="1">
    <source>
        <dbReference type="EMBL" id="KAJ3207691.1"/>
    </source>
</evidence>
<feature type="non-terminal residue" evidence="1">
    <location>
        <position position="265"/>
    </location>
</feature>
<name>A0AAD5TZM7_9FUNG</name>
<dbReference type="AlphaFoldDB" id="A0AAD5TZM7"/>
<protein>
    <submittedName>
        <fullName evidence="1">Uncharacterized protein</fullName>
    </submittedName>
</protein>
<evidence type="ECO:0000313" key="2">
    <source>
        <dbReference type="Proteomes" id="UP001211065"/>
    </source>
</evidence>
<keyword evidence="2" id="KW-1185">Reference proteome</keyword>
<dbReference type="Proteomes" id="UP001211065">
    <property type="component" value="Unassembled WGS sequence"/>
</dbReference>
<accession>A0AAD5TZM7</accession>
<dbReference type="EMBL" id="JADGJW010001038">
    <property type="protein sequence ID" value="KAJ3207691.1"/>
    <property type="molecule type" value="Genomic_DNA"/>
</dbReference>
<dbReference type="InterPro" id="IPR036770">
    <property type="entry name" value="Ankyrin_rpt-contain_sf"/>
</dbReference>
<organism evidence="1 2">
    <name type="scientific">Clydaea vesicula</name>
    <dbReference type="NCBI Taxonomy" id="447962"/>
    <lineage>
        <taxon>Eukaryota</taxon>
        <taxon>Fungi</taxon>
        <taxon>Fungi incertae sedis</taxon>
        <taxon>Chytridiomycota</taxon>
        <taxon>Chytridiomycota incertae sedis</taxon>
        <taxon>Chytridiomycetes</taxon>
        <taxon>Lobulomycetales</taxon>
        <taxon>Lobulomycetaceae</taxon>
        <taxon>Clydaea</taxon>
    </lineage>
</organism>
<gene>
    <name evidence="1" type="ORF">HK099_000215</name>
</gene>
<dbReference type="Gene3D" id="1.25.40.20">
    <property type="entry name" value="Ankyrin repeat-containing domain"/>
    <property type="match status" value="1"/>
</dbReference>
<proteinExistence type="predicted"/>
<reference evidence="1" key="1">
    <citation type="submission" date="2020-05" db="EMBL/GenBank/DDBJ databases">
        <title>Phylogenomic resolution of chytrid fungi.</title>
        <authorList>
            <person name="Stajich J.E."/>
            <person name="Amses K."/>
            <person name="Simmons R."/>
            <person name="Seto K."/>
            <person name="Myers J."/>
            <person name="Bonds A."/>
            <person name="Quandt C.A."/>
            <person name="Barry K."/>
            <person name="Liu P."/>
            <person name="Grigoriev I."/>
            <person name="Longcore J.E."/>
            <person name="James T.Y."/>
        </authorList>
    </citation>
    <scope>NUCLEOTIDE SEQUENCE</scope>
    <source>
        <strain evidence="1">JEL0476</strain>
    </source>
</reference>
<comment type="caution">
    <text evidence="1">The sequence shown here is derived from an EMBL/GenBank/DDBJ whole genome shotgun (WGS) entry which is preliminary data.</text>
</comment>